<evidence type="ECO:0000259" key="1">
    <source>
        <dbReference type="PROSITE" id="PS50106"/>
    </source>
</evidence>
<dbReference type="SUPFAM" id="SSF50156">
    <property type="entry name" value="PDZ domain-like"/>
    <property type="match status" value="2"/>
</dbReference>
<dbReference type="InterPro" id="IPR036034">
    <property type="entry name" value="PDZ_sf"/>
</dbReference>
<accession>A0A821TP98</accession>
<dbReference type="PANTHER" id="PTHR19964:SF92">
    <property type="entry name" value="PATJ HOMOLOG"/>
    <property type="match status" value="1"/>
</dbReference>
<evidence type="ECO:0000313" key="2">
    <source>
        <dbReference type="EMBL" id="CAF4876528.1"/>
    </source>
</evidence>
<evidence type="ECO:0000313" key="3">
    <source>
        <dbReference type="Proteomes" id="UP000663848"/>
    </source>
</evidence>
<dbReference type="InterPro" id="IPR001478">
    <property type="entry name" value="PDZ"/>
</dbReference>
<sequence>KVKVQKQLQSYSITTSMGSTAFDVSGPGSGNNCEIYISDIHKSDNDTLGLALEGTIDTENDKETDAHHYIRTLLSGGVIDIEVTLKPGDELLEINNQVLYGKNHMYVIEILKLFKHQIKLVRARRKVQQFNEINGEVNRKSTRPTSFDKSTEIVHKAKSMETLHLTNNTLSRTTTAHTLEVFSNLALWSNSTLIIELNKVPGDAAQLDGRIIPGDSLATVDDITLENMNSDYSINILKSIPNDPDKLIVSKSLQYPKVINDKYNDDKNSSFQLFIQMEELR</sequence>
<organism evidence="2 3">
    <name type="scientific">Rotaria socialis</name>
    <dbReference type="NCBI Taxonomy" id="392032"/>
    <lineage>
        <taxon>Eukaryota</taxon>
        <taxon>Metazoa</taxon>
        <taxon>Spiralia</taxon>
        <taxon>Gnathifera</taxon>
        <taxon>Rotifera</taxon>
        <taxon>Eurotatoria</taxon>
        <taxon>Bdelloidea</taxon>
        <taxon>Philodinida</taxon>
        <taxon>Philodinidae</taxon>
        <taxon>Rotaria</taxon>
    </lineage>
</organism>
<name>A0A821TP98_9BILA</name>
<dbReference type="PANTHER" id="PTHR19964">
    <property type="entry name" value="MULTIPLE PDZ DOMAIN PROTEIN"/>
    <property type="match status" value="1"/>
</dbReference>
<dbReference type="SMART" id="SM00228">
    <property type="entry name" value="PDZ"/>
    <property type="match status" value="2"/>
</dbReference>
<dbReference type="Gene3D" id="2.30.42.10">
    <property type="match status" value="2"/>
</dbReference>
<dbReference type="InterPro" id="IPR051342">
    <property type="entry name" value="PDZ_scaffold"/>
</dbReference>
<comment type="caution">
    <text evidence="2">The sequence shown here is derived from an EMBL/GenBank/DDBJ whole genome shotgun (WGS) entry which is preliminary data.</text>
</comment>
<feature type="non-terminal residue" evidence="2">
    <location>
        <position position="1"/>
    </location>
</feature>
<dbReference type="AlphaFoldDB" id="A0A821TP98"/>
<dbReference type="EMBL" id="CAJOBR010008249">
    <property type="protein sequence ID" value="CAF4876528.1"/>
    <property type="molecule type" value="Genomic_DNA"/>
</dbReference>
<proteinExistence type="predicted"/>
<dbReference type="Proteomes" id="UP000663848">
    <property type="component" value="Unassembled WGS sequence"/>
</dbReference>
<dbReference type="PROSITE" id="PS50106">
    <property type="entry name" value="PDZ"/>
    <property type="match status" value="1"/>
</dbReference>
<feature type="domain" description="PDZ" evidence="1">
    <location>
        <begin position="37"/>
        <end position="126"/>
    </location>
</feature>
<gene>
    <name evidence="2" type="ORF">QYT958_LOCUS29041</name>
</gene>
<protein>
    <recommendedName>
        <fullName evidence="1">PDZ domain-containing protein</fullName>
    </recommendedName>
</protein>
<reference evidence="2" key="1">
    <citation type="submission" date="2021-02" db="EMBL/GenBank/DDBJ databases">
        <authorList>
            <person name="Nowell W R."/>
        </authorList>
    </citation>
    <scope>NUCLEOTIDE SEQUENCE</scope>
</reference>